<organism evidence="1 2">
    <name type="scientific">Arctium lappa</name>
    <name type="common">Greater burdock</name>
    <name type="synonym">Lappa major</name>
    <dbReference type="NCBI Taxonomy" id="4217"/>
    <lineage>
        <taxon>Eukaryota</taxon>
        <taxon>Viridiplantae</taxon>
        <taxon>Streptophyta</taxon>
        <taxon>Embryophyta</taxon>
        <taxon>Tracheophyta</taxon>
        <taxon>Spermatophyta</taxon>
        <taxon>Magnoliopsida</taxon>
        <taxon>eudicotyledons</taxon>
        <taxon>Gunneridae</taxon>
        <taxon>Pentapetalae</taxon>
        <taxon>asterids</taxon>
        <taxon>campanulids</taxon>
        <taxon>Asterales</taxon>
        <taxon>Asteraceae</taxon>
        <taxon>Carduoideae</taxon>
        <taxon>Cardueae</taxon>
        <taxon>Arctiinae</taxon>
        <taxon>Arctium</taxon>
    </lineage>
</organism>
<proteinExistence type="predicted"/>
<dbReference type="EMBL" id="CM042047">
    <property type="protein sequence ID" value="KAI3771983.1"/>
    <property type="molecule type" value="Genomic_DNA"/>
</dbReference>
<keyword evidence="2" id="KW-1185">Reference proteome</keyword>
<dbReference type="Proteomes" id="UP001055879">
    <property type="component" value="Linkage Group LG01"/>
</dbReference>
<comment type="caution">
    <text evidence="1">The sequence shown here is derived from an EMBL/GenBank/DDBJ whole genome shotgun (WGS) entry which is preliminary data.</text>
</comment>
<evidence type="ECO:0000313" key="1">
    <source>
        <dbReference type="EMBL" id="KAI3771983.1"/>
    </source>
</evidence>
<evidence type="ECO:0000313" key="2">
    <source>
        <dbReference type="Proteomes" id="UP001055879"/>
    </source>
</evidence>
<sequence>MSFFNSIMILSTIVLFSMYGNSIFGTRNRHIINFRSPDFFPVSFARDPTAKRFIVSSSRRPSLISVSDSGIVNTLVSDRSLPAGSFFPNVMVDPFRQRIIATVHSCSDPSNSAIATYQLHSPHRRLFLTSLHEPNASVSAPGAAGVAIDFFGNAVITNSASNFIWNVGLEGRHSIFSSCKVYTDHNKPHGPCGLNGIVYSSKGHFLVIQSNTGKLFKVYDENGVAKEIELNINLTEIRSIDIKKDGVVLLMSKYKLYFLDSDDGWNKAKVFDEVRLDAKRSPISVTVGGEVVYVLYGHVEEGKIGNSHRNDFSIVGIGPKQHRDFTWIIYMLIGYGSAYYIKRSLEAR</sequence>
<protein>
    <submittedName>
        <fullName evidence="1">Uncharacterized protein</fullName>
    </submittedName>
</protein>
<reference evidence="2" key="1">
    <citation type="journal article" date="2022" name="Mol. Ecol. Resour.">
        <title>The genomes of chicory, endive, great burdock and yacon provide insights into Asteraceae palaeo-polyploidization history and plant inulin production.</title>
        <authorList>
            <person name="Fan W."/>
            <person name="Wang S."/>
            <person name="Wang H."/>
            <person name="Wang A."/>
            <person name="Jiang F."/>
            <person name="Liu H."/>
            <person name="Zhao H."/>
            <person name="Xu D."/>
            <person name="Zhang Y."/>
        </authorList>
    </citation>
    <scope>NUCLEOTIDE SEQUENCE [LARGE SCALE GENOMIC DNA]</scope>
    <source>
        <strain evidence="2">cv. Niubang</strain>
    </source>
</reference>
<accession>A0ACB9FKV0</accession>
<name>A0ACB9FKV0_ARCLA</name>
<gene>
    <name evidence="1" type="ORF">L6452_03156</name>
</gene>
<reference evidence="1 2" key="2">
    <citation type="journal article" date="2022" name="Mol. Ecol. Resour.">
        <title>The genomes of chicory, endive, great burdock and yacon provide insights into Asteraceae paleo-polyploidization history and plant inulin production.</title>
        <authorList>
            <person name="Fan W."/>
            <person name="Wang S."/>
            <person name="Wang H."/>
            <person name="Wang A."/>
            <person name="Jiang F."/>
            <person name="Liu H."/>
            <person name="Zhao H."/>
            <person name="Xu D."/>
            <person name="Zhang Y."/>
        </authorList>
    </citation>
    <scope>NUCLEOTIDE SEQUENCE [LARGE SCALE GENOMIC DNA]</scope>
    <source>
        <strain evidence="2">cv. Niubang</strain>
    </source>
</reference>